<reference evidence="2 3" key="1">
    <citation type="submission" date="2020-03" db="EMBL/GenBank/DDBJ databases">
        <title>Whole genome shotgun sequence of Phytohabitans flavus NBRC 107702.</title>
        <authorList>
            <person name="Komaki H."/>
            <person name="Tamura T."/>
        </authorList>
    </citation>
    <scope>NUCLEOTIDE SEQUENCE [LARGE SCALE GENOMIC DNA]</scope>
    <source>
        <strain evidence="2 3">NBRC 107702</strain>
    </source>
</reference>
<reference evidence="2 3" key="2">
    <citation type="submission" date="2020-03" db="EMBL/GenBank/DDBJ databases">
        <authorList>
            <person name="Ichikawa N."/>
            <person name="Kimura A."/>
            <person name="Kitahashi Y."/>
            <person name="Uohara A."/>
        </authorList>
    </citation>
    <scope>NUCLEOTIDE SEQUENCE [LARGE SCALE GENOMIC DNA]</scope>
    <source>
        <strain evidence="2 3">NBRC 107702</strain>
    </source>
</reference>
<feature type="region of interest" description="Disordered" evidence="1">
    <location>
        <begin position="1"/>
        <end position="44"/>
    </location>
</feature>
<accession>A0A6F8XYA3</accession>
<evidence type="ECO:0000313" key="3">
    <source>
        <dbReference type="Proteomes" id="UP000502508"/>
    </source>
</evidence>
<evidence type="ECO:0000256" key="1">
    <source>
        <dbReference type="SAM" id="MobiDB-lite"/>
    </source>
</evidence>
<dbReference type="KEGG" id="pfla:Pflav_052520"/>
<keyword evidence="3" id="KW-1185">Reference proteome</keyword>
<sequence>MWLRAPAAQMAPPSMFVRDSGIPKRGQARTKDTVPSEGGSGVTQ</sequence>
<gene>
    <name evidence="2" type="ORF">Pflav_052520</name>
</gene>
<dbReference type="AlphaFoldDB" id="A0A6F8XYA3"/>
<evidence type="ECO:0000313" key="2">
    <source>
        <dbReference type="EMBL" id="BCB78842.1"/>
    </source>
</evidence>
<proteinExistence type="predicted"/>
<dbReference type="Proteomes" id="UP000502508">
    <property type="component" value="Chromosome"/>
</dbReference>
<protein>
    <submittedName>
        <fullName evidence="2">Uncharacterized protein</fullName>
    </submittedName>
</protein>
<dbReference type="EMBL" id="AP022870">
    <property type="protein sequence ID" value="BCB78842.1"/>
    <property type="molecule type" value="Genomic_DNA"/>
</dbReference>
<organism evidence="2 3">
    <name type="scientific">Phytohabitans flavus</name>
    <dbReference type="NCBI Taxonomy" id="1076124"/>
    <lineage>
        <taxon>Bacteria</taxon>
        <taxon>Bacillati</taxon>
        <taxon>Actinomycetota</taxon>
        <taxon>Actinomycetes</taxon>
        <taxon>Micromonosporales</taxon>
        <taxon>Micromonosporaceae</taxon>
    </lineage>
</organism>
<name>A0A6F8XYA3_9ACTN</name>